<dbReference type="HAMAP" id="MF_01485">
    <property type="entry name" value="RecB"/>
    <property type="match status" value="1"/>
</dbReference>
<dbReference type="Pfam" id="PF13361">
    <property type="entry name" value="UvrD_C"/>
    <property type="match status" value="1"/>
</dbReference>
<evidence type="ECO:0000256" key="8">
    <source>
        <dbReference type="ARBA" id="ARBA00022840"/>
    </source>
</evidence>
<dbReference type="AlphaFoldDB" id="A0A7Z7HS69"/>
<keyword evidence="2 15" id="KW-0479">Metal-binding</keyword>
<evidence type="ECO:0000259" key="18">
    <source>
        <dbReference type="PROSITE" id="PS51217"/>
    </source>
</evidence>
<evidence type="ECO:0000256" key="2">
    <source>
        <dbReference type="ARBA" id="ARBA00022723"/>
    </source>
</evidence>
<dbReference type="GO" id="GO:0005524">
    <property type="term" value="F:ATP binding"/>
    <property type="evidence" value="ECO:0007669"/>
    <property type="project" value="UniProtKB-UniRule"/>
</dbReference>
<accession>A0A7Z7HS69</accession>
<dbReference type="GO" id="GO:0000724">
    <property type="term" value="P:double-strand break repair via homologous recombination"/>
    <property type="evidence" value="ECO:0007669"/>
    <property type="project" value="UniProtKB-UniRule"/>
</dbReference>
<dbReference type="Proteomes" id="UP000242886">
    <property type="component" value="Chromosome SDENCHOL"/>
</dbReference>
<feature type="binding site" evidence="15">
    <location>
        <position position="1020"/>
    </location>
    <ligand>
        <name>Mg(2+)</name>
        <dbReference type="ChEBI" id="CHEBI:18420"/>
    </ligand>
</feature>
<dbReference type="InterPro" id="IPR014017">
    <property type="entry name" value="DNA_helicase_UvrD-like_C"/>
</dbReference>
<gene>
    <name evidence="15" type="primary">recB</name>
    <name evidence="19" type="ORF">SDENCHOL_11065</name>
</gene>
<evidence type="ECO:0000256" key="11">
    <source>
        <dbReference type="ARBA" id="ARBA00023204"/>
    </source>
</evidence>
<name>A0A7Z7HS69_9PROT</name>
<evidence type="ECO:0000256" key="9">
    <source>
        <dbReference type="ARBA" id="ARBA00022842"/>
    </source>
</evidence>
<comment type="function">
    <text evidence="15">A helicase/nuclease that prepares dsDNA breaks (DSB) for recombinational DNA repair. Binds to DSBs and unwinds DNA via a highly rapid and processive ATP-dependent bidirectional helicase activity. Unwinds dsDNA until it encounters a Chi (crossover hotspot instigator) sequence from the 3' direction. Cuts ssDNA a few nucleotides 3' to the Chi site. The properties and activities of the enzyme are changed at Chi. The Chi-altered holoenzyme produces a long 3'-ssDNA overhang and facilitates RecA-binding to the ssDNA for homologous DNA recombination and repair. Holoenzyme degrades any linearized DNA that is unable to undergo homologous recombination. In the holoenzyme this subunit contributes ATPase, 3'-5' helicase, exonuclease activity and loads RecA onto ssDNA.</text>
</comment>
<evidence type="ECO:0000256" key="16">
    <source>
        <dbReference type="PROSITE-ProRule" id="PRU00560"/>
    </source>
</evidence>
<comment type="catalytic activity">
    <reaction evidence="13 15">
        <text>Couples ATP hydrolysis with the unwinding of duplex DNA by translocating in the 3'-5' direction.</text>
        <dbReference type="EC" id="5.6.2.4"/>
    </reaction>
</comment>
<keyword evidence="8 15" id="KW-0067">ATP-binding</keyword>
<feature type="binding site" evidence="16">
    <location>
        <begin position="26"/>
        <end position="33"/>
    </location>
    <ligand>
        <name>ATP</name>
        <dbReference type="ChEBI" id="CHEBI:30616"/>
    </ligand>
</feature>
<evidence type="ECO:0000256" key="7">
    <source>
        <dbReference type="ARBA" id="ARBA00022839"/>
    </source>
</evidence>
<dbReference type="GO" id="GO:0043138">
    <property type="term" value="F:3'-5' DNA helicase activity"/>
    <property type="evidence" value="ECO:0007669"/>
    <property type="project" value="UniProtKB-UniRule"/>
</dbReference>
<keyword evidence="4 15" id="KW-0227">DNA damage</keyword>
<protein>
    <recommendedName>
        <fullName evidence="15">RecBCD enzyme subunit RecB</fullName>
        <ecNumber evidence="15">3.1.11.5</ecNumber>
        <ecNumber evidence="15">5.6.2.4</ecNumber>
    </recommendedName>
    <alternativeName>
        <fullName evidence="15">DNA 3'-5' helicase subunit RecB</fullName>
    </alternativeName>
    <alternativeName>
        <fullName evidence="15">Exonuclease V subunit RecB</fullName>
        <shortName evidence="15">ExoV subunit RecB</shortName>
    </alternativeName>
    <alternativeName>
        <fullName evidence="15">Helicase/nuclease RecBCD subunit RecB</fullName>
    </alternativeName>
</protein>
<dbReference type="GO" id="GO:0008854">
    <property type="term" value="F:exodeoxyribonuclease V activity"/>
    <property type="evidence" value="ECO:0007669"/>
    <property type="project" value="UniProtKB-EC"/>
</dbReference>
<evidence type="ECO:0000256" key="3">
    <source>
        <dbReference type="ARBA" id="ARBA00022741"/>
    </source>
</evidence>
<comment type="catalytic activity">
    <reaction evidence="15">
        <text>Exonucleolytic cleavage (in the presence of ATP) in either 5'- to 3'- or 3'- to 5'-direction to yield 5'-phosphooligonucleotides.</text>
        <dbReference type="EC" id="3.1.11.5"/>
    </reaction>
</comment>
<dbReference type="GO" id="GO:0009338">
    <property type="term" value="C:exodeoxyribonuclease V complex"/>
    <property type="evidence" value="ECO:0007669"/>
    <property type="project" value="TreeGrafter"/>
</dbReference>
<keyword evidence="3 15" id="KW-0547">Nucleotide-binding</keyword>
<dbReference type="PROSITE" id="PS51198">
    <property type="entry name" value="UVRD_HELICASE_ATP_BIND"/>
    <property type="match status" value="1"/>
</dbReference>
<dbReference type="InterPro" id="IPR000212">
    <property type="entry name" value="DNA_helicase_UvrD/REP"/>
</dbReference>
<evidence type="ECO:0000256" key="13">
    <source>
        <dbReference type="ARBA" id="ARBA00034617"/>
    </source>
</evidence>
<sequence length="1257" mass="139339">MNLPDQIISSLAPLRLPLRGSHLIEASAGTGKTYTIAMLYVRLVLGHGGQHDESAGALTPPEILVVTFTEAATQELRERIRARLAEAARCFREEAETGMLAAQPDLLRQLRAEYAPAAWPACARKLELAAEWMDEAAISTIHGWCNRMLREHAFDSQSDFKQKLETEQDELRAEVARDYWRNFYYPLTLEESRQVMACWRTPAELERAAKPLLDHVALLPAAEAPAVVIGQMAAERRQRLQELKQPWAAWVDELRQIFDEARAGGSINGQKLKANHYANWLDELAAWAADPASQTPKLGKGWERLTPVGIAEAWKNGQPPAHPAFAAIVRLQQALGGLPEPRAALLQHAAHWMADEFERVQQRRALIGFDDLLRGLDKALRGPRGERLAAVIRRQFPVALIDEFQDTDPVQYRIFDRIYAIAQNRQDCALILIGDPKQAIYAFRGADVYTYLKARAAVAGRLYTLGTNFRSTRAMVEAVNHCFGRVEQAAGAGPGAFLFRRTDDAGNLDNPLPFLTVAAQGREDDFQVADQPLPALQLAVASAASDAAGDSKDACIKRLAEICATQVVAWLNQGAAGRAGFAGRDAAAPLRALRPGDIAILVNNRNEAASIRQALARRTVRSVYLSDRETVFATPQALEVYRWLAACAEPDDANLLRVALSTPSLGLDFAGLDALNQDEQAWEARVVQFKAYRELWQRSGVLPMLRRILFDFGCGERLLGQDAQDVQDEQSGERRMTDILHLAEILQQASATLEGEHALLRFLAERLAAPEGEQEGRRLRLESDADLVQVVTIHKSKGLEYPLVFLPFICAARAVKNTDVPLKWHDDRGELQLALQADAVVLQRAERERLAEDVRKLYVALTRARYLTWLGLASIKGNAPSAIGHLFGLNGAPGLTTAQYLQRSQEIAATAPSGSLQVLDAPHSDMTHFSAPARPARTAAACRLQRAVREYWWIGSYSALRIDGHAEPAGMALGALDDTPQADNLLESLREIPPAVMPERRPAAPMHGFFKGPDAGSFLHELLEWVAHAGFGTVLAQQNEQNQQNELRDMIARRCQVRGWDAWIEPLLDWLRQLLTTPLPLGASAAASLRLDGLRSVRAEMEFWLPARHVDLSRLDALVIRQTLGGRPRPALGAQSLNGMLKGYMDLLFEHEGRYYVADYKSNWLGEGDEHYTAANMDEAIRAHRYDLQYVIYLFALHRLLRSRLPDYDYERHVGGALYLFVRGIGAATAGVHFERPPATLMTALDALFDGGSEVAA</sequence>
<keyword evidence="1 15" id="KW-0540">Nuclease</keyword>
<comment type="subunit">
    <text evidence="15">Heterotrimer of RecB, RecC and RecD. All subunits contribute to DNA-binding. Interacts with RecA.</text>
</comment>
<dbReference type="CDD" id="cd22352">
    <property type="entry name" value="RecB_C-like"/>
    <property type="match status" value="1"/>
</dbReference>
<keyword evidence="9 15" id="KW-0460">Magnesium</keyword>
<dbReference type="InterPro" id="IPR014016">
    <property type="entry name" value="UvrD-like_ATP-bd"/>
</dbReference>
<dbReference type="Gene3D" id="1.10.486.10">
    <property type="entry name" value="PCRA, domain 4"/>
    <property type="match status" value="1"/>
</dbReference>
<keyword evidence="7 15" id="KW-0269">Exonuclease</keyword>
<evidence type="ECO:0000256" key="6">
    <source>
        <dbReference type="ARBA" id="ARBA00022806"/>
    </source>
</evidence>
<keyword evidence="10 15" id="KW-0238">DNA-binding</keyword>
<dbReference type="SUPFAM" id="SSF52540">
    <property type="entry name" value="P-loop containing nucleoside triphosphate hydrolases"/>
    <property type="match status" value="1"/>
</dbReference>
<dbReference type="GO" id="GO:0003677">
    <property type="term" value="F:DNA binding"/>
    <property type="evidence" value="ECO:0007669"/>
    <property type="project" value="UniProtKB-UniRule"/>
</dbReference>
<dbReference type="EMBL" id="LT837803">
    <property type="protein sequence ID" value="SMB24441.1"/>
    <property type="molecule type" value="Genomic_DNA"/>
</dbReference>
<dbReference type="PANTHER" id="PTHR11070">
    <property type="entry name" value="UVRD / RECB / PCRA DNA HELICASE FAMILY MEMBER"/>
    <property type="match status" value="1"/>
</dbReference>
<comment type="domain">
    <text evidence="15">The C-terminal domain has nuclease activity and interacts with RecD. It interacts with RecA, facilitating its loading onto ssDNA.</text>
</comment>
<feature type="domain" description="UvrD-like helicase ATP-binding" evidence="17">
    <location>
        <begin position="5"/>
        <end position="472"/>
    </location>
</feature>
<comment type="cofactor">
    <cofactor evidence="15">
        <name>Mg(2+)</name>
        <dbReference type="ChEBI" id="CHEBI:18420"/>
    </cofactor>
    <text evidence="15">Binds 1 Mg(2+) ion per subunit.</text>
</comment>
<comment type="domain">
    <text evidence="15">The N-terminal DNA-binding domain is a ssDNA-dependent ATPase and has ATP-dependent 3'-5' helicase function. This domain interacts with RecC.</text>
</comment>
<evidence type="ECO:0000256" key="4">
    <source>
        <dbReference type="ARBA" id="ARBA00022763"/>
    </source>
</evidence>
<dbReference type="Pfam" id="PF00580">
    <property type="entry name" value="UvrD-helicase"/>
    <property type="match status" value="1"/>
</dbReference>
<evidence type="ECO:0000256" key="10">
    <source>
        <dbReference type="ARBA" id="ARBA00023125"/>
    </source>
</evidence>
<evidence type="ECO:0000259" key="17">
    <source>
        <dbReference type="PROSITE" id="PS51198"/>
    </source>
</evidence>
<evidence type="ECO:0000256" key="14">
    <source>
        <dbReference type="ARBA" id="ARBA00048988"/>
    </source>
</evidence>
<feature type="binding site" evidence="15">
    <location>
        <position position="1146"/>
    </location>
    <ligand>
        <name>Mg(2+)</name>
        <dbReference type="ChEBI" id="CHEBI:18420"/>
    </ligand>
</feature>
<dbReference type="GO" id="GO:0000287">
    <property type="term" value="F:magnesium ion binding"/>
    <property type="evidence" value="ECO:0007669"/>
    <property type="project" value="UniProtKB-UniRule"/>
</dbReference>
<dbReference type="NCBIfam" id="TIGR00609">
    <property type="entry name" value="recB"/>
    <property type="match status" value="1"/>
</dbReference>
<evidence type="ECO:0000313" key="20">
    <source>
        <dbReference type="Proteomes" id="UP000242886"/>
    </source>
</evidence>
<dbReference type="EC" id="3.1.11.5" evidence="15"/>
<feature type="active site" description="For nuclease activity" evidence="15">
    <location>
        <position position="1159"/>
    </location>
</feature>
<comment type="miscellaneous">
    <text evidence="15">In the RecBCD complex, RecB has a slow 3'-5' helicase, an exonuclease activity and loads RecA onto ssDNA, RecD has a fast 5'-3' helicase activity, while RecC stimulates the ATPase and processivity of the RecB helicase and contributes to recognition of the Chi site.</text>
</comment>
<keyword evidence="12 15" id="KW-0413">Isomerase</keyword>
<dbReference type="Gene3D" id="3.90.320.10">
    <property type="match status" value="1"/>
</dbReference>
<evidence type="ECO:0000256" key="15">
    <source>
        <dbReference type="HAMAP-Rule" id="MF_01485"/>
    </source>
</evidence>
<dbReference type="Pfam" id="PF12705">
    <property type="entry name" value="PDDEXK_1"/>
    <property type="match status" value="1"/>
</dbReference>
<evidence type="ECO:0000256" key="12">
    <source>
        <dbReference type="ARBA" id="ARBA00023235"/>
    </source>
</evidence>
<dbReference type="InterPro" id="IPR011604">
    <property type="entry name" value="PDDEXK-like_dom_sf"/>
</dbReference>
<feature type="domain" description="UvrD-like helicase C-terminal" evidence="18">
    <location>
        <begin position="512"/>
        <end position="798"/>
    </location>
</feature>
<comment type="similarity">
    <text evidence="15">Belongs to the helicase family. UvrD subfamily.</text>
</comment>
<dbReference type="InterPro" id="IPR038726">
    <property type="entry name" value="PDDEXK_AddAB-type"/>
</dbReference>
<dbReference type="GO" id="GO:0005829">
    <property type="term" value="C:cytosol"/>
    <property type="evidence" value="ECO:0007669"/>
    <property type="project" value="TreeGrafter"/>
</dbReference>
<dbReference type="InterPro" id="IPR027417">
    <property type="entry name" value="P-loop_NTPase"/>
</dbReference>
<dbReference type="SUPFAM" id="SSF52980">
    <property type="entry name" value="Restriction endonuclease-like"/>
    <property type="match status" value="1"/>
</dbReference>
<evidence type="ECO:0000256" key="5">
    <source>
        <dbReference type="ARBA" id="ARBA00022801"/>
    </source>
</evidence>
<feature type="region of interest" description="DNA-binding and helicase activity, interacts with RecC" evidence="15">
    <location>
        <begin position="1"/>
        <end position="918"/>
    </location>
</feature>
<organism evidence="19 20">
    <name type="scientific">Sterolibacterium denitrificans</name>
    <dbReference type="NCBI Taxonomy" id="157592"/>
    <lineage>
        <taxon>Bacteria</taxon>
        <taxon>Pseudomonadati</taxon>
        <taxon>Pseudomonadota</taxon>
        <taxon>Betaproteobacteria</taxon>
        <taxon>Nitrosomonadales</taxon>
        <taxon>Sterolibacteriaceae</taxon>
        <taxon>Sterolibacterium</taxon>
    </lineage>
</organism>
<dbReference type="InterPro" id="IPR011335">
    <property type="entry name" value="Restrct_endonuc-II-like"/>
</dbReference>
<reference evidence="19" key="1">
    <citation type="submission" date="2017-03" db="EMBL/GenBank/DDBJ databases">
        <authorList>
            <consortium name="AG Boll"/>
        </authorList>
    </citation>
    <scope>NUCLEOTIDE SEQUENCE [LARGE SCALE GENOMIC DNA]</scope>
    <source>
        <strain evidence="19">Chol</strain>
    </source>
</reference>
<dbReference type="PANTHER" id="PTHR11070:SF23">
    <property type="entry name" value="RECBCD ENZYME SUBUNIT RECB"/>
    <property type="match status" value="1"/>
</dbReference>
<dbReference type="Gene3D" id="1.10.3170.10">
    <property type="entry name" value="Recbcd, chain B, domain 2"/>
    <property type="match status" value="1"/>
</dbReference>
<dbReference type="Gene3D" id="3.40.50.300">
    <property type="entry name" value="P-loop containing nucleotide triphosphate hydrolases"/>
    <property type="match status" value="2"/>
</dbReference>
<proteinExistence type="inferred from homology"/>
<comment type="catalytic activity">
    <reaction evidence="14 15">
        <text>ATP + H2O = ADP + phosphate + H(+)</text>
        <dbReference type="Rhea" id="RHEA:13065"/>
        <dbReference type="ChEBI" id="CHEBI:15377"/>
        <dbReference type="ChEBI" id="CHEBI:15378"/>
        <dbReference type="ChEBI" id="CHEBI:30616"/>
        <dbReference type="ChEBI" id="CHEBI:43474"/>
        <dbReference type="ChEBI" id="CHEBI:456216"/>
        <dbReference type="EC" id="5.6.2.4"/>
    </reaction>
</comment>
<dbReference type="InterPro" id="IPR004586">
    <property type="entry name" value="RecB"/>
</dbReference>
<dbReference type="RefSeq" id="WP_154716292.1">
    <property type="nucleotide sequence ID" value="NZ_LT837803.1"/>
</dbReference>
<dbReference type="PROSITE" id="PS51217">
    <property type="entry name" value="UVRD_HELICASE_CTER"/>
    <property type="match status" value="1"/>
</dbReference>
<dbReference type="EC" id="5.6.2.4" evidence="15"/>
<keyword evidence="20" id="KW-1185">Reference proteome</keyword>
<keyword evidence="5 15" id="KW-0378">Hydrolase</keyword>
<feature type="region of interest" description="Nuclease activity, interacts with RecD and RecA" evidence="15">
    <location>
        <begin position="951"/>
        <end position="1257"/>
    </location>
</feature>
<feature type="binding site" evidence="15">
    <location>
        <position position="1159"/>
    </location>
    <ligand>
        <name>Mg(2+)</name>
        <dbReference type="ChEBI" id="CHEBI:18420"/>
    </ligand>
</feature>
<evidence type="ECO:0000256" key="1">
    <source>
        <dbReference type="ARBA" id="ARBA00022722"/>
    </source>
</evidence>
<evidence type="ECO:0000313" key="19">
    <source>
        <dbReference type="EMBL" id="SMB24441.1"/>
    </source>
</evidence>
<keyword evidence="6 15" id="KW-0347">Helicase</keyword>
<keyword evidence="11 15" id="KW-0234">DNA repair</keyword>